<keyword evidence="3" id="KW-0812">Transmembrane</keyword>
<comment type="similarity">
    <text evidence="2">Belongs to the PMEI family.</text>
</comment>
<dbReference type="NCBIfam" id="TIGR01614">
    <property type="entry name" value="PME_inhib"/>
    <property type="match status" value="1"/>
</dbReference>
<dbReference type="PANTHER" id="PTHR31080:SF12">
    <property type="entry name" value="PLANT INVERTASE_PECTIN METHYLESTERASE INHIBITOR"/>
    <property type="match status" value="1"/>
</dbReference>
<evidence type="ECO:0000256" key="3">
    <source>
        <dbReference type="SAM" id="Phobius"/>
    </source>
</evidence>
<proteinExistence type="inferred from homology"/>
<evidence type="ECO:0000313" key="5">
    <source>
        <dbReference type="EMBL" id="KAK8587911.1"/>
    </source>
</evidence>
<dbReference type="EMBL" id="JBBPBM010000004">
    <property type="protein sequence ID" value="KAK8587911.1"/>
    <property type="molecule type" value="Genomic_DNA"/>
</dbReference>
<protein>
    <recommendedName>
        <fullName evidence="4">Pectinesterase inhibitor domain-containing protein</fullName>
    </recommendedName>
</protein>
<evidence type="ECO:0000259" key="4">
    <source>
        <dbReference type="SMART" id="SM00856"/>
    </source>
</evidence>
<dbReference type="InterPro" id="IPR006501">
    <property type="entry name" value="Pectinesterase_inhib_dom"/>
</dbReference>
<comment type="caution">
    <text evidence="5">The sequence shown here is derived from an EMBL/GenBank/DDBJ whole genome shotgun (WGS) entry which is preliminary data.</text>
</comment>
<keyword evidence="3" id="KW-0472">Membrane</keyword>
<reference evidence="5 6" key="1">
    <citation type="journal article" date="2024" name="G3 (Bethesda)">
        <title>Genome assembly of Hibiscus sabdariffa L. provides insights into metabolisms of medicinal natural products.</title>
        <authorList>
            <person name="Kim T."/>
        </authorList>
    </citation>
    <scope>NUCLEOTIDE SEQUENCE [LARGE SCALE GENOMIC DNA]</scope>
    <source>
        <strain evidence="5">TK-2024</strain>
        <tissue evidence="5">Old leaves</tissue>
    </source>
</reference>
<dbReference type="Proteomes" id="UP001472677">
    <property type="component" value="Unassembled WGS sequence"/>
</dbReference>
<dbReference type="SUPFAM" id="SSF101148">
    <property type="entry name" value="Plant invertase/pectin methylesterase inhibitor"/>
    <property type="match status" value="1"/>
</dbReference>
<feature type="domain" description="Pectinesterase inhibitor" evidence="4">
    <location>
        <begin position="70"/>
        <end position="231"/>
    </location>
</feature>
<dbReference type="Gene3D" id="1.20.140.40">
    <property type="entry name" value="Invertase/pectin methylesterase inhibitor family protein"/>
    <property type="match status" value="1"/>
</dbReference>
<dbReference type="SMART" id="SM00856">
    <property type="entry name" value="PMEI"/>
    <property type="match status" value="1"/>
</dbReference>
<keyword evidence="6" id="KW-1185">Reference proteome</keyword>
<sequence length="247" mass="28277">MRQALSSLLYILSIRIHPSQFSILNSKPFTPSPMAKLRLFLVFFFLFVFYVNIGTVESSMARPRHSRQARARNFIDVSCQTTRYPALCIKYLARYANSSIRNEQQLAQVALTISLYKARHTRSYMLKVAEELESIKAKEYPAVRDCLEQIEDSVNQLGQSIRELRRCSPETGITDDIFWHIDNVDTWISAALTDASNCVDEFPGRRMSKLKATIKVKVTNVAQLTSNALALFHRYAARYRSAANKKP</sequence>
<evidence type="ECO:0000313" key="6">
    <source>
        <dbReference type="Proteomes" id="UP001472677"/>
    </source>
</evidence>
<dbReference type="PANTHER" id="PTHR31080">
    <property type="entry name" value="PECTINESTERASE INHIBITOR-LIKE"/>
    <property type="match status" value="1"/>
</dbReference>
<evidence type="ECO:0000256" key="2">
    <source>
        <dbReference type="ARBA" id="ARBA00038471"/>
    </source>
</evidence>
<feature type="transmembrane region" description="Helical" evidence="3">
    <location>
        <begin position="37"/>
        <end position="56"/>
    </location>
</feature>
<keyword evidence="1" id="KW-0732">Signal</keyword>
<organism evidence="5 6">
    <name type="scientific">Hibiscus sabdariffa</name>
    <name type="common">roselle</name>
    <dbReference type="NCBI Taxonomy" id="183260"/>
    <lineage>
        <taxon>Eukaryota</taxon>
        <taxon>Viridiplantae</taxon>
        <taxon>Streptophyta</taxon>
        <taxon>Embryophyta</taxon>
        <taxon>Tracheophyta</taxon>
        <taxon>Spermatophyta</taxon>
        <taxon>Magnoliopsida</taxon>
        <taxon>eudicotyledons</taxon>
        <taxon>Gunneridae</taxon>
        <taxon>Pentapetalae</taxon>
        <taxon>rosids</taxon>
        <taxon>malvids</taxon>
        <taxon>Malvales</taxon>
        <taxon>Malvaceae</taxon>
        <taxon>Malvoideae</taxon>
        <taxon>Hibiscus</taxon>
    </lineage>
</organism>
<evidence type="ECO:0000256" key="1">
    <source>
        <dbReference type="ARBA" id="ARBA00022729"/>
    </source>
</evidence>
<dbReference type="CDD" id="cd15798">
    <property type="entry name" value="PMEI-like_3"/>
    <property type="match status" value="1"/>
</dbReference>
<dbReference type="InterPro" id="IPR035513">
    <property type="entry name" value="Invertase/methylesterase_inhib"/>
</dbReference>
<keyword evidence="3" id="KW-1133">Transmembrane helix</keyword>
<gene>
    <name evidence="5" type="ORF">V6N12_022376</name>
</gene>
<accession>A0ABR2FVB6</accession>
<dbReference type="InterPro" id="IPR051955">
    <property type="entry name" value="PME_Inhibitor"/>
</dbReference>
<name>A0ABR2FVB6_9ROSI</name>
<dbReference type="Pfam" id="PF04043">
    <property type="entry name" value="PMEI"/>
    <property type="match status" value="1"/>
</dbReference>